<sequence>MSKQPKPDQSRDRSSDIMNGPASLLDDVYISSTSKTTSASAAKSGASTGTQAAKSNLKIAQSGKGALAKGSAAVAGGSGAKWVTGVMLAAPGFAAGMLVGAGFACLHYAGCRSNRRAYARSVAV</sequence>
<accession>A0A1S7LK38</accession>
<organism evidence="3">
    <name type="scientific">Magnetococcus massalia (strain MO-1)</name>
    <dbReference type="NCBI Taxonomy" id="451514"/>
    <lineage>
        <taxon>Bacteria</taxon>
        <taxon>Pseudomonadati</taxon>
        <taxon>Pseudomonadota</taxon>
        <taxon>Magnetococcia</taxon>
        <taxon>Magnetococcales</taxon>
        <taxon>Magnetococcaceae</taxon>
        <taxon>Magnetococcus</taxon>
    </lineage>
</organism>
<reference evidence="3" key="1">
    <citation type="submission" date="2015-04" db="EMBL/GenBank/DDBJ databases">
        <authorList>
            <person name="Syromyatnikov M.Y."/>
            <person name="Popov V.N."/>
        </authorList>
    </citation>
    <scope>NUCLEOTIDE SEQUENCE</scope>
    <source>
        <strain evidence="3">MO-1</strain>
    </source>
</reference>
<dbReference type="EMBL" id="LO017727">
    <property type="protein sequence ID" value="CRH06489.1"/>
    <property type="molecule type" value="Genomic_DNA"/>
</dbReference>
<dbReference type="AlphaFoldDB" id="A0A1S7LK38"/>
<feature type="transmembrane region" description="Helical" evidence="2">
    <location>
        <begin position="88"/>
        <end position="110"/>
    </location>
</feature>
<gene>
    <name evidence="3" type="ORF">MAGMO_2328</name>
</gene>
<keyword evidence="2" id="KW-0812">Transmembrane</keyword>
<evidence type="ECO:0000313" key="3">
    <source>
        <dbReference type="EMBL" id="CRH06489.1"/>
    </source>
</evidence>
<keyword evidence="2" id="KW-1133">Transmembrane helix</keyword>
<keyword evidence="2" id="KW-0472">Membrane</keyword>
<protein>
    <submittedName>
        <fullName evidence="3">Uncharacterized protein</fullName>
    </submittedName>
</protein>
<proteinExistence type="predicted"/>
<evidence type="ECO:0000256" key="2">
    <source>
        <dbReference type="SAM" id="Phobius"/>
    </source>
</evidence>
<evidence type="ECO:0000256" key="1">
    <source>
        <dbReference type="SAM" id="MobiDB-lite"/>
    </source>
</evidence>
<feature type="compositionally biased region" description="Basic and acidic residues" evidence="1">
    <location>
        <begin position="1"/>
        <end position="15"/>
    </location>
</feature>
<name>A0A1S7LK38_MAGMO</name>
<feature type="region of interest" description="Disordered" evidence="1">
    <location>
        <begin position="1"/>
        <end position="21"/>
    </location>
</feature>